<dbReference type="InterPro" id="IPR051135">
    <property type="entry name" value="Gal/GlcNAc/GalNAc_ST"/>
</dbReference>
<dbReference type="Ensembl" id="ENSPMRT00000035278.1">
    <property type="protein sequence ID" value="ENSPMRP00000033254.1"/>
    <property type="gene ID" value="ENSPMRG00000021565.1"/>
</dbReference>
<organism evidence="13 14">
    <name type="scientific">Podarcis muralis</name>
    <name type="common">Wall lizard</name>
    <name type="synonym">Lacerta muralis</name>
    <dbReference type="NCBI Taxonomy" id="64176"/>
    <lineage>
        <taxon>Eukaryota</taxon>
        <taxon>Metazoa</taxon>
        <taxon>Chordata</taxon>
        <taxon>Craniata</taxon>
        <taxon>Vertebrata</taxon>
        <taxon>Euteleostomi</taxon>
        <taxon>Lepidosauria</taxon>
        <taxon>Squamata</taxon>
        <taxon>Bifurcata</taxon>
        <taxon>Unidentata</taxon>
        <taxon>Episquamata</taxon>
        <taxon>Laterata</taxon>
        <taxon>Lacertibaenia</taxon>
        <taxon>Lacertidae</taxon>
        <taxon>Podarcis</taxon>
    </lineage>
</organism>
<reference evidence="13" key="3">
    <citation type="submission" date="2025-09" db="UniProtKB">
        <authorList>
            <consortium name="Ensembl"/>
        </authorList>
    </citation>
    <scope>IDENTIFICATION</scope>
</reference>
<keyword evidence="9" id="KW-0325">Glycoprotein</keyword>
<evidence type="ECO:0000256" key="6">
    <source>
        <dbReference type="ARBA" id="ARBA00022989"/>
    </source>
</evidence>
<protein>
    <recommendedName>
        <fullName evidence="11">Sulfotransferase</fullName>
        <ecNumber evidence="11">2.8.2.-</ecNumber>
    </recommendedName>
</protein>
<dbReference type="GO" id="GO:0006044">
    <property type="term" value="P:N-acetylglucosamine metabolic process"/>
    <property type="evidence" value="ECO:0007669"/>
    <property type="project" value="TreeGrafter"/>
</dbReference>
<comment type="subcellular location">
    <subcellularLocation>
        <location evidence="1">Golgi apparatus membrane</location>
        <topology evidence="1">Single-pass type II membrane protein</topology>
    </subcellularLocation>
</comment>
<keyword evidence="14" id="KW-1185">Reference proteome</keyword>
<evidence type="ECO:0000313" key="14">
    <source>
        <dbReference type="Proteomes" id="UP000472272"/>
    </source>
</evidence>
<dbReference type="SUPFAM" id="SSF52540">
    <property type="entry name" value="P-loop containing nucleoside triphosphate hydrolases"/>
    <property type="match status" value="1"/>
</dbReference>
<dbReference type="InterPro" id="IPR027417">
    <property type="entry name" value="P-loop_NTPase"/>
</dbReference>
<evidence type="ECO:0000256" key="10">
    <source>
        <dbReference type="ARBA" id="ARBA00023277"/>
    </source>
</evidence>
<dbReference type="GO" id="GO:0000139">
    <property type="term" value="C:Golgi membrane"/>
    <property type="evidence" value="ECO:0007669"/>
    <property type="project" value="UniProtKB-SubCell"/>
</dbReference>
<reference evidence="13" key="2">
    <citation type="submission" date="2025-08" db="UniProtKB">
        <authorList>
            <consortium name="Ensembl"/>
        </authorList>
    </citation>
    <scope>IDENTIFICATION</scope>
</reference>
<dbReference type="GO" id="GO:0018146">
    <property type="term" value="P:keratan sulfate proteoglycan biosynthetic process"/>
    <property type="evidence" value="ECO:0007669"/>
    <property type="project" value="TreeGrafter"/>
</dbReference>
<evidence type="ECO:0000256" key="2">
    <source>
        <dbReference type="ARBA" id="ARBA00005530"/>
    </source>
</evidence>
<evidence type="ECO:0000256" key="9">
    <source>
        <dbReference type="ARBA" id="ARBA00023180"/>
    </source>
</evidence>
<dbReference type="Pfam" id="PF00685">
    <property type="entry name" value="Sulfotransfer_1"/>
    <property type="match status" value="1"/>
</dbReference>
<proteinExistence type="inferred from homology"/>
<evidence type="ECO:0000259" key="12">
    <source>
        <dbReference type="Pfam" id="PF00685"/>
    </source>
</evidence>
<dbReference type="PANTHER" id="PTHR10704">
    <property type="entry name" value="CARBOHYDRATE SULFOTRANSFERASE"/>
    <property type="match status" value="1"/>
</dbReference>
<dbReference type="InterPro" id="IPR000863">
    <property type="entry name" value="Sulfotransferase_dom"/>
</dbReference>
<keyword evidence="4" id="KW-0812">Transmembrane</keyword>
<keyword evidence="7" id="KW-0333">Golgi apparatus</keyword>
<name>A0A670KCB9_PODMU</name>
<keyword evidence="3 11" id="KW-0808">Transferase</keyword>
<dbReference type="Gene3D" id="3.40.50.300">
    <property type="entry name" value="P-loop containing nucleotide triphosphate hydrolases"/>
    <property type="match status" value="1"/>
</dbReference>
<feature type="domain" description="Sulfotransferase" evidence="12">
    <location>
        <begin position="40"/>
        <end position="355"/>
    </location>
</feature>
<dbReference type="PANTHER" id="PTHR10704:SF4">
    <property type="entry name" value="CARBOHYDRATE SULFOTRANSFERASE 6"/>
    <property type="match status" value="1"/>
</dbReference>
<evidence type="ECO:0000256" key="4">
    <source>
        <dbReference type="ARBA" id="ARBA00022692"/>
    </source>
</evidence>
<reference evidence="13 14" key="1">
    <citation type="journal article" date="2019" name="Proc. Natl. Acad. Sci. U.S.A.">
        <title>Regulatory changes in pterin and carotenoid genes underlie balanced color polymorphisms in the wall lizard.</title>
        <authorList>
            <person name="Andrade P."/>
            <person name="Pinho C."/>
            <person name="Perez I de Lanuza G."/>
            <person name="Afonso S."/>
            <person name="Brejcha J."/>
            <person name="Rubin C.J."/>
            <person name="Wallerman O."/>
            <person name="Pereira P."/>
            <person name="Sabatino S.J."/>
            <person name="Bellati A."/>
            <person name="Pellitteri-Rosa D."/>
            <person name="Bosakova Z."/>
            <person name="Bunikis I."/>
            <person name="Carretero M.A."/>
            <person name="Feiner N."/>
            <person name="Marsik P."/>
            <person name="Pauperio F."/>
            <person name="Salvi D."/>
            <person name="Soler L."/>
            <person name="While G.M."/>
            <person name="Uller T."/>
            <person name="Font E."/>
            <person name="Andersson L."/>
            <person name="Carneiro M."/>
        </authorList>
    </citation>
    <scope>NUCLEOTIDE SEQUENCE</scope>
</reference>
<dbReference type="OMA" id="QSRQHRN"/>
<dbReference type="FunFam" id="3.40.50.300:FF:000703">
    <property type="entry name" value="Sulfotransferase"/>
    <property type="match status" value="1"/>
</dbReference>
<comment type="similarity">
    <text evidence="2">Belongs to the sulfotransferase 1 family. Gal/GlcNAc/GalNAc subfamily.</text>
</comment>
<evidence type="ECO:0000256" key="11">
    <source>
        <dbReference type="RuleBase" id="RU361155"/>
    </source>
</evidence>
<evidence type="ECO:0000256" key="1">
    <source>
        <dbReference type="ARBA" id="ARBA00004323"/>
    </source>
</evidence>
<keyword evidence="8" id="KW-0472">Membrane</keyword>
<dbReference type="GeneTree" id="ENSGT00940000162986"/>
<keyword evidence="5" id="KW-0735">Signal-anchor</keyword>
<evidence type="ECO:0000256" key="3">
    <source>
        <dbReference type="ARBA" id="ARBA00022679"/>
    </source>
</evidence>
<evidence type="ECO:0000256" key="8">
    <source>
        <dbReference type="ARBA" id="ARBA00023136"/>
    </source>
</evidence>
<dbReference type="EC" id="2.8.2.-" evidence="11"/>
<sequence>MLIRINTAQFLIVLALLLLLLFSSWRRLKPQEGVSAPTQTHVLILSSWRSGSTFAGQLFSQNPSVFYMMEPAKHVWHRLPWGSPELLQGPLRDLLRSVFLCDMGALLAYIEEPSMVYQLFMWPMSRALCSPPACEAFRRSDIIGVKECESRCGQTPFEKISEACATYSHVVVKAVRFFQMEALYPLLTDPSLRLRVIHLVRDPRAVYASRQAVSLHPDDLVIGNAVNGTPSTLGVMHRVCRAQAEMYLTALHRMPPALRGQYLLTRYEDLARDPLEHLAKWYQFTGLTSSHRLESWVYNITHWSTADSDQKPGISSVDPLEIQKNAKVASQAWRKHLSFQEVQDVQSICKEAMEVFGYKPAASEEEQTDLTKDLGFPNHSGWLST</sequence>
<keyword evidence="10" id="KW-0119">Carbohydrate metabolism</keyword>
<dbReference type="Proteomes" id="UP000472272">
    <property type="component" value="Chromosome 18"/>
</dbReference>
<evidence type="ECO:0000256" key="7">
    <source>
        <dbReference type="ARBA" id="ARBA00023034"/>
    </source>
</evidence>
<dbReference type="AlphaFoldDB" id="A0A670KCB9"/>
<evidence type="ECO:0000313" key="13">
    <source>
        <dbReference type="Ensembl" id="ENSPMRP00000033254.1"/>
    </source>
</evidence>
<dbReference type="GO" id="GO:0001517">
    <property type="term" value="F:N-acetylglucosamine 6-O-sulfotransferase activity"/>
    <property type="evidence" value="ECO:0007669"/>
    <property type="project" value="TreeGrafter"/>
</dbReference>
<dbReference type="GO" id="GO:0006790">
    <property type="term" value="P:sulfur compound metabolic process"/>
    <property type="evidence" value="ECO:0007669"/>
    <property type="project" value="TreeGrafter"/>
</dbReference>
<evidence type="ECO:0000256" key="5">
    <source>
        <dbReference type="ARBA" id="ARBA00022968"/>
    </source>
</evidence>
<accession>A0A670KCB9</accession>
<keyword evidence="6" id="KW-1133">Transmembrane helix</keyword>